<feature type="non-terminal residue" evidence="3">
    <location>
        <position position="1"/>
    </location>
</feature>
<dbReference type="GO" id="GO:0004364">
    <property type="term" value="F:glutathione transferase activity"/>
    <property type="evidence" value="ECO:0007669"/>
    <property type="project" value="InterPro"/>
</dbReference>
<protein>
    <recommendedName>
        <fullName evidence="2">GST C-terminal domain-containing protein</fullName>
    </recommendedName>
</protein>
<dbReference type="AlphaFoldDB" id="A0A7J8N183"/>
<dbReference type="SUPFAM" id="SSF47616">
    <property type="entry name" value="GST C-terminal domain-like"/>
    <property type="match status" value="1"/>
</dbReference>
<evidence type="ECO:0000259" key="2">
    <source>
        <dbReference type="PROSITE" id="PS50405"/>
    </source>
</evidence>
<dbReference type="InterPro" id="IPR045074">
    <property type="entry name" value="GST_C_Tau"/>
</dbReference>
<sequence>GPIFSDFFRSTGGEEQEKTTKELLEALKIIEEQALGDKKFFGGNAINLVDISYGMIAYWFKILEEVIGVYVLEPNTLPRLCQWAQNFMEVPVIKENIPEGHKVLAYLRHIRQKLHLEHLNK</sequence>
<comment type="caution">
    <text evidence="3">The sequence shown here is derived from an EMBL/GenBank/DDBJ whole genome shotgun (WGS) entry which is preliminary data.</text>
</comment>
<dbReference type="GO" id="GO:0006749">
    <property type="term" value="P:glutathione metabolic process"/>
    <property type="evidence" value="ECO:0007669"/>
    <property type="project" value="InterPro"/>
</dbReference>
<dbReference type="Pfam" id="PF00043">
    <property type="entry name" value="GST_C"/>
    <property type="match status" value="1"/>
</dbReference>
<dbReference type="PROSITE" id="PS50405">
    <property type="entry name" value="GST_CTER"/>
    <property type="match status" value="1"/>
</dbReference>
<proteinExistence type="predicted"/>
<dbReference type="InterPro" id="IPR045073">
    <property type="entry name" value="Omega/Tau-like"/>
</dbReference>
<dbReference type="InterPro" id="IPR010987">
    <property type="entry name" value="Glutathione-S-Trfase_C-like"/>
</dbReference>
<reference evidence="3 4" key="1">
    <citation type="journal article" date="2019" name="Genome Biol. Evol.">
        <title>Insights into the evolution of the New World diploid cottons (Gossypium, subgenus Houzingenia) based on genome sequencing.</title>
        <authorList>
            <person name="Grover C.E."/>
            <person name="Arick M.A. 2nd"/>
            <person name="Thrash A."/>
            <person name="Conover J.L."/>
            <person name="Sanders W.S."/>
            <person name="Peterson D.G."/>
            <person name="Frelichowski J.E."/>
            <person name="Scheffler J.A."/>
            <person name="Scheffler B.E."/>
            <person name="Wendel J.F."/>
        </authorList>
    </citation>
    <scope>NUCLEOTIDE SEQUENCE [LARGE SCALE GENOMIC DNA]</scope>
    <source>
        <strain evidence="3">157</strain>
        <tissue evidence="3">Leaf</tissue>
    </source>
</reference>
<dbReference type="Gene3D" id="1.20.1050.10">
    <property type="match status" value="1"/>
</dbReference>
<dbReference type="CDD" id="cd03185">
    <property type="entry name" value="GST_C_Tau"/>
    <property type="match status" value="1"/>
</dbReference>
<feature type="domain" description="GST C-terminal" evidence="2">
    <location>
        <begin position="1"/>
        <end position="116"/>
    </location>
</feature>
<dbReference type="PANTHER" id="PTHR11260:SF778">
    <property type="entry name" value="GLUTATHIONE TRANSFERASE"/>
    <property type="match status" value="1"/>
</dbReference>
<dbReference type="PANTHER" id="PTHR11260">
    <property type="entry name" value="GLUTATHIONE S-TRANSFERASE, GST, SUPERFAMILY, GST DOMAIN CONTAINING"/>
    <property type="match status" value="1"/>
</dbReference>
<evidence type="ECO:0000313" key="4">
    <source>
        <dbReference type="Proteomes" id="UP000593572"/>
    </source>
</evidence>
<accession>A0A7J8N183</accession>
<dbReference type="GO" id="GO:0005829">
    <property type="term" value="C:cytosol"/>
    <property type="evidence" value="ECO:0007669"/>
    <property type="project" value="UniProtKB-SubCell"/>
</dbReference>
<dbReference type="InterPro" id="IPR004046">
    <property type="entry name" value="GST_C"/>
</dbReference>
<evidence type="ECO:0000313" key="3">
    <source>
        <dbReference type="EMBL" id="MBA0570665.1"/>
    </source>
</evidence>
<name>A0A7J8N183_9ROSI</name>
<dbReference type="Proteomes" id="UP000593572">
    <property type="component" value="Unassembled WGS sequence"/>
</dbReference>
<evidence type="ECO:0000256" key="1">
    <source>
        <dbReference type="ARBA" id="ARBA00004514"/>
    </source>
</evidence>
<gene>
    <name evidence="3" type="ORF">Golob_004283</name>
</gene>
<dbReference type="EMBL" id="JABEZX010000011">
    <property type="protein sequence ID" value="MBA0570665.1"/>
    <property type="molecule type" value="Genomic_DNA"/>
</dbReference>
<comment type="subcellular location">
    <subcellularLocation>
        <location evidence="1">Cytoplasm</location>
        <location evidence="1">Cytosol</location>
    </subcellularLocation>
</comment>
<keyword evidence="4" id="KW-1185">Reference proteome</keyword>
<dbReference type="InterPro" id="IPR036282">
    <property type="entry name" value="Glutathione-S-Trfase_C_sf"/>
</dbReference>
<organism evidence="3 4">
    <name type="scientific">Gossypium lobatum</name>
    <dbReference type="NCBI Taxonomy" id="34289"/>
    <lineage>
        <taxon>Eukaryota</taxon>
        <taxon>Viridiplantae</taxon>
        <taxon>Streptophyta</taxon>
        <taxon>Embryophyta</taxon>
        <taxon>Tracheophyta</taxon>
        <taxon>Spermatophyta</taxon>
        <taxon>Magnoliopsida</taxon>
        <taxon>eudicotyledons</taxon>
        <taxon>Gunneridae</taxon>
        <taxon>Pentapetalae</taxon>
        <taxon>rosids</taxon>
        <taxon>malvids</taxon>
        <taxon>Malvales</taxon>
        <taxon>Malvaceae</taxon>
        <taxon>Malvoideae</taxon>
        <taxon>Gossypium</taxon>
    </lineage>
</organism>